<evidence type="ECO:0000256" key="4">
    <source>
        <dbReference type="ARBA" id="ARBA00023098"/>
    </source>
</evidence>
<dbReference type="EMBL" id="WDQK01000026">
    <property type="protein sequence ID" value="KAB7393757.1"/>
    <property type="molecule type" value="Genomic_DNA"/>
</dbReference>
<evidence type="ECO:0000256" key="3">
    <source>
        <dbReference type="ARBA" id="ARBA00022832"/>
    </source>
</evidence>
<dbReference type="EMBL" id="PJDT01000023">
    <property type="protein sequence ID" value="PKC87722.1"/>
    <property type="molecule type" value="Genomic_DNA"/>
</dbReference>
<evidence type="ECO:0000313" key="10">
    <source>
        <dbReference type="EMBL" id="KAB7393757.1"/>
    </source>
</evidence>
<dbReference type="InterPro" id="IPR042099">
    <property type="entry name" value="ANL_N_sf"/>
</dbReference>
<dbReference type="EMBL" id="WDZO01000010">
    <property type="protein sequence ID" value="KAB6912975.1"/>
    <property type="molecule type" value="Genomic_DNA"/>
</dbReference>
<keyword evidence="4" id="KW-0443">Lipid metabolism</keyword>
<reference evidence="12 14" key="2">
    <citation type="submission" date="2018-08" db="EMBL/GenBank/DDBJ databases">
        <title>A genome reference for cultivated species of the human gut microbiota.</title>
        <authorList>
            <person name="Zou Y."/>
            <person name="Xue W."/>
            <person name="Luo G."/>
        </authorList>
    </citation>
    <scope>NUCLEOTIDE SEQUENCE [LARGE SCALE GENOMIC DNA]</scope>
    <source>
        <strain evidence="12 14">TF06-45A</strain>
    </source>
</reference>
<dbReference type="InterPro" id="IPR020845">
    <property type="entry name" value="AMP-binding_CS"/>
</dbReference>
<dbReference type="CDD" id="cd05907">
    <property type="entry name" value="VL_LC_FACS_like"/>
    <property type="match status" value="1"/>
</dbReference>
<proteinExistence type="inferred from homology"/>
<dbReference type="Proteomes" id="UP000491334">
    <property type="component" value="Unassembled WGS sequence"/>
</dbReference>
<name>A0A133LKG1_BIFLN</name>
<keyword evidence="3" id="KW-0276">Fatty acid metabolism</keyword>
<dbReference type="EMBL" id="WDZP01000010">
    <property type="protein sequence ID" value="KAB6918502.1"/>
    <property type="molecule type" value="Genomic_DNA"/>
</dbReference>
<dbReference type="Proteomes" id="UP000467387">
    <property type="component" value="Unassembled WGS sequence"/>
</dbReference>
<organism evidence="12 14">
    <name type="scientific">Bifidobacterium longum</name>
    <dbReference type="NCBI Taxonomy" id="216816"/>
    <lineage>
        <taxon>Bacteria</taxon>
        <taxon>Bacillati</taxon>
        <taxon>Actinomycetota</taxon>
        <taxon>Actinomycetes</taxon>
        <taxon>Bifidobacteriales</taxon>
        <taxon>Bifidobacteriaceae</taxon>
        <taxon>Bifidobacterium</taxon>
    </lineage>
</organism>
<dbReference type="Gene3D" id="3.40.50.12780">
    <property type="entry name" value="N-terminal domain of ligase-like"/>
    <property type="match status" value="1"/>
</dbReference>
<dbReference type="Pfam" id="PF00501">
    <property type="entry name" value="AMP-binding"/>
    <property type="match status" value="1"/>
</dbReference>
<dbReference type="Pfam" id="PF23562">
    <property type="entry name" value="AMP-binding_C_3"/>
    <property type="match status" value="1"/>
</dbReference>
<evidence type="ECO:0000313" key="15">
    <source>
        <dbReference type="Proteomes" id="UP000467387"/>
    </source>
</evidence>
<dbReference type="GO" id="GO:0016020">
    <property type="term" value="C:membrane"/>
    <property type="evidence" value="ECO:0007669"/>
    <property type="project" value="TreeGrafter"/>
</dbReference>
<evidence type="ECO:0000313" key="16">
    <source>
        <dbReference type="Proteomes" id="UP000468842"/>
    </source>
</evidence>
<evidence type="ECO:0000313" key="11">
    <source>
        <dbReference type="EMBL" id="PKC87722.1"/>
    </source>
</evidence>
<evidence type="ECO:0000259" key="6">
    <source>
        <dbReference type="Pfam" id="PF00501"/>
    </source>
</evidence>
<reference evidence="11 13" key="1">
    <citation type="submission" date="2017-12" db="EMBL/GenBank/DDBJ databases">
        <title>Bifidobacterium longum APC/DPC strains.</title>
        <authorList>
            <person name="Arboleya S."/>
        </authorList>
    </citation>
    <scope>NUCLEOTIDE SEQUENCE [LARGE SCALE GENOMIC DNA]</scope>
    <source>
        <strain evidence="11 13">APC1503</strain>
    </source>
</reference>
<evidence type="ECO:0000256" key="1">
    <source>
        <dbReference type="ARBA" id="ARBA00006432"/>
    </source>
</evidence>
<dbReference type="PROSITE" id="PS00455">
    <property type="entry name" value="AMP_BINDING"/>
    <property type="match status" value="1"/>
</dbReference>
<sequence>MGSMTENIADKAINDTRIVKQFTNPVKEPIDSDINLFDLLDNRAKRDPEGAMIEYKGDDGTWHPYSAQVFRDMVIDLAKGLVGLGVNKGDSVAIVSRTRWEWTALDMAIMSIGALTVPVYETNSASQVSWIFNDSKVTLAIAEDDGQRDKIESVRDEVPTLRNVFVIEAGGLNAIKTYGESVTDAEFWEYKEASHGDDRATIVYTSGSTGTPKGVELTHRNFAFLVLSALQYMPRAGAWPNRRLLLFLPLSHVFARFLEFFSFGGTISLALSSNMKTMVKDFETFGPTLLLAVPRVYEKVYNAASQRAGTGFAGKMFMRAAENAREWSKAEQKGEQLPITGRIAHAFYEQVVYKKIRTIFGPNADFAITGGAPMDSELSHFFNGIGMPVLEGYGMTETCGPVCVSLPEDNRIGTIGMPMCGITAGIAEDGELVVKGPLVCKGYHNNPGVTAQQITDGWLHTGDLGDISEDGFISITGRKKDLIITAGGKNVSPGLLEASVMTSPVVNQCLVIGDKKPFVAALVTLDLADANNWLESQGAKPEPDLASLAKNAIVHAEVERAVNAANEGVSRAESIRKFEILPDEFTEANGMLTPSLKTRRAQIVEHYRELIDDVIYVPLKK</sequence>
<gene>
    <name evidence="11" type="ORF">APC1503_1624</name>
    <name evidence="12" type="ORF">DXC63_08995</name>
    <name evidence="10" type="ORF">GBB40_09410</name>
    <name evidence="9" type="ORF">GBI87_10170</name>
    <name evidence="7" type="ORF">GBJ98_05780</name>
    <name evidence="8" type="ORF">GBK06_05635</name>
</gene>
<dbReference type="AlphaFoldDB" id="A0A133LKG1"/>
<accession>A0A133LKG1</accession>
<evidence type="ECO:0000313" key="13">
    <source>
        <dbReference type="Proteomes" id="UP000232654"/>
    </source>
</evidence>
<feature type="domain" description="AMP-dependent synthetase/ligase" evidence="6">
    <location>
        <begin position="41"/>
        <end position="444"/>
    </location>
</feature>
<comment type="caution">
    <text evidence="12">The sequence shown here is derived from an EMBL/GenBank/DDBJ whole genome shotgun (WGS) entry which is preliminary data.</text>
</comment>
<dbReference type="Proteomes" id="UP000468842">
    <property type="component" value="Unassembled WGS sequence"/>
</dbReference>
<evidence type="ECO:0000313" key="8">
    <source>
        <dbReference type="EMBL" id="KAB6918502.1"/>
    </source>
</evidence>
<dbReference type="InterPro" id="IPR000873">
    <property type="entry name" value="AMP-dep_synth/lig_dom"/>
</dbReference>
<evidence type="ECO:0000256" key="5">
    <source>
        <dbReference type="ARBA" id="ARBA00032875"/>
    </source>
</evidence>
<evidence type="ECO:0000313" key="7">
    <source>
        <dbReference type="EMBL" id="KAB6912975.1"/>
    </source>
</evidence>
<dbReference type="Proteomes" id="UP000232654">
    <property type="component" value="Unassembled WGS sequence"/>
</dbReference>
<reference evidence="15 16" key="3">
    <citation type="journal article" date="2019" name="Nat. Med.">
        <title>A library of human gut bacterial isolates paired with longitudinal multiomics data enables mechanistic microbiome research.</title>
        <authorList>
            <person name="Poyet M."/>
            <person name="Groussin M."/>
            <person name="Gibbons S.M."/>
            <person name="Avila-Pacheco J."/>
            <person name="Jiang X."/>
            <person name="Kearney S.M."/>
            <person name="Perrotta A.R."/>
            <person name="Berdy B."/>
            <person name="Zhao S."/>
            <person name="Lieberman T.D."/>
            <person name="Swanson P.K."/>
            <person name="Smith M."/>
            <person name="Roesemann S."/>
            <person name="Alexander J.E."/>
            <person name="Rich S.A."/>
            <person name="Livny J."/>
            <person name="Vlamakis H."/>
            <person name="Clish C."/>
            <person name="Bullock K."/>
            <person name="Deik A."/>
            <person name="Scott J."/>
            <person name="Pierce K.A."/>
            <person name="Xavier R.J."/>
            <person name="Alm E.J."/>
        </authorList>
    </citation>
    <scope>NUCLEOTIDE SEQUENCE [LARGE SCALE GENOMIC DNA]</scope>
    <source>
        <strain evidence="9 15">BIOML-A210</strain>
        <strain evidence="7 17">BIOML-A283</strain>
        <strain evidence="8 18">BIOML-A284</strain>
        <strain evidence="10 16">BIOML-A37</strain>
    </source>
</reference>
<evidence type="ECO:0000313" key="17">
    <source>
        <dbReference type="Proteomes" id="UP000481350"/>
    </source>
</evidence>
<dbReference type="PANTHER" id="PTHR43272">
    <property type="entry name" value="LONG-CHAIN-FATTY-ACID--COA LIGASE"/>
    <property type="match status" value="1"/>
</dbReference>
<comment type="similarity">
    <text evidence="1">Belongs to the ATP-dependent AMP-binding enzyme family.</text>
</comment>
<protein>
    <recommendedName>
        <fullName evidence="5">Acyl-CoA synthetase</fullName>
    </recommendedName>
</protein>
<keyword evidence="2 12" id="KW-0436">Ligase</keyword>
<dbReference type="PANTHER" id="PTHR43272:SF32">
    <property type="entry name" value="AMP-DEPENDENT SYNTHETASE_LIGASE DOMAIN-CONTAINING PROTEIN"/>
    <property type="match status" value="1"/>
</dbReference>
<evidence type="ECO:0000256" key="2">
    <source>
        <dbReference type="ARBA" id="ARBA00022598"/>
    </source>
</evidence>
<evidence type="ECO:0000313" key="9">
    <source>
        <dbReference type="EMBL" id="KAB7056248.1"/>
    </source>
</evidence>
<dbReference type="EMBL" id="QSRZ01000009">
    <property type="protein sequence ID" value="RGL47245.1"/>
    <property type="molecule type" value="Genomic_DNA"/>
</dbReference>
<dbReference type="GO" id="GO:0004467">
    <property type="term" value="F:long-chain fatty acid-CoA ligase activity"/>
    <property type="evidence" value="ECO:0007669"/>
    <property type="project" value="TreeGrafter"/>
</dbReference>
<evidence type="ECO:0000313" key="18">
    <source>
        <dbReference type="Proteomes" id="UP000491334"/>
    </source>
</evidence>
<evidence type="ECO:0000313" key="14">
    <source>
        <dbReference type="Proteomes" id="UP000261288"/>
    </source>
</evidence>
<dbReference type="Proteomes" id="UP000261288">
    <property type="component" value="Unassembled WGS sequence"/>
</dbReference>
<evidence type="ECO:0000313" key="12">
    <source>
        <dbReference type="EMBL" id="RGL47245.1"/>
    </source>
</evidence>
<dbReference type="SUPFAM" id="SSF56801">
    <property type="entry name" value="Acetyl-CoA synthetase-like"/>
    <property type="match status" value="1"/>
</dbReference>
<dbReference type="Proteomes" id="UP000481350">
    <property type="component" value="Unassembled WGS sequence"/>
</dbReference>
<dbReference type="EMBL" id="WDWU01000016">
    <property type="protein sequence ID" value="KAB7056248.1"/>
    <property type="molecule type" value="Genomic_DNA"/>
</dbReference>